<dbReference type="InParanoid" id="A0A1Y1XV68"/>
<comment type="caution">
    <text evidence="2">The sequence shown here is derived from an EMBL/GenBank/DDBJ whole genome shotgun (WGS) entry which is preliminary data.</text>
</comment>
<dbReference type="AlphaFoldDB" id="A0A1Y1XV68"/>
<feature type="chain" id="PRO_5012078817" evidence="1">
    <location>
        <begin position="21"/>
        <end position="232"/>
    </location>
</feature>
<dbReference type="EMBL" id="MCFE01000431">
    <property type="protein sequence ID" value="ORX89640.1"/>
    <property type="molecule type" value="Genomic_DNA"/>
</dbReference>
<keyword evidence="1" id="KW-0732">Signal</keyword>
<protein>
    <submittedName>
        <fullName evidence="2">Uncharacterized protein</fullName>
    </submittedName>
</protein>
<evidence type="ECO:0000256" key="1">
    <source>
        <dbReference type="SAM" id="SignalP"/>
    </source>
</evidence>
<evidence type="ECO:0000313" key="3">
    <source>
        <dbReference type="Proteomes" id="UP000193498"/>
    </source>
</evidence>
<accession>A0A1Y1XV68</accession>
<dbReference type="Proteomes" id="UP000193498">
    <property type="component" value="Unassembled WGS sequence"/>
</dbReference>
<name>A0A1Y1XV68_9FUNG</name>
<proteinExistence type="predicted"/>
<evidence type="ECO:0000313" key="2">
    <source>
        <dbReference type="EMBL" id="ORX89640.1"/>
    </source>
</evidence>
<organism evidence="2 3">
    <name type="scientific">Basidiobolus meristosporus CBS 931.73</name>
    <dbReference type="NCBI Taxonomy" id="1314790"/>
    <lineage>
        <taxon>Eukaryota</taxon>
        <taxon>Fungi</taxon>
        <taxon>Fungi incertae sedis</taxon>
        <taxon>Zoopagomycota</taxon>
        <taxon>Entomophthoromycotina</taxon>
        <taxon>Basidiobolomycetes</taxon>
        <taxon>Basidiobolales</taxon>
        <taxon>Basidiobolaceae</taxon>
        <taxon>Basidiobolus</taxon>
    </lineage>
</organism>
<sequence>MLFRITDLAILGVLAASVTSKPLDPKIGTNGLLPPLTYSPIVEEFPPNLPFTSVTHQCLINSMNYPTWYSAVLSSEADLQFLDWEYPMNETNYQVDDSETSVSPNSIPNGVMGYCNGEDGAYGSTYQLYYPKINQCYNISPKPNVGVMNFSPFAENTFCFFSEANCRGERVCVYRSLSNPSSDGLIVPATTNMLSNGILSTLALSPKPADGYVSPLCSVINPPNTHLERSQC</sequence>
<reference evidence="2 3" key="1">
    <citation type="submission" date="2016-07" db="EMBL/GenBank/DDBJ databases">
        <title>Pervasive Adenine N6-methylation of Active Genes in Fungi.</title>
        <authorList>
            <consortium name="DOE Joint Genome Institute"/>
            <person name="Mondo S.J."/>
            <person name="Dannebaum R.O."/>
            <person name="Kuo R.C."/>
            <person name="Labutti K."/>
            <person name="Haridas S."/>
            <person name="Kuo A."/>
            <person name="Salamov A."/>
            <person name="Ahrendt S.R."/>
            <person name="Lipzen A."/>
            <person name="Sullivan W."/>
            <person name="Andreopoulos W.B."/>
            <person name="Clum A."/>
            <person name="Lindquist E."/>
            <person name="Daum C."/>
            <person name="Ramamoorthy G.K."/>
            <person name="Gryganskyi A."/>
            <person name="Culley D."/>
            <person name="Magnuson J.K."/>
            <person name="James T.Y."/>
            <person name="O'Malley M.A."/>
            <person name="Stajich J.E."/>
            <person name="Spatafora J.W."/>
            <person name="Visel A."/>
            <person name="Grigoriev I.V."/>
        </authorList>
    </citation>
    <scope>NUCLEOTIDE SEQUENCE [LARGE SCALE GENOMIC DNA]</scope>
    <source>
        <strain evidence="2 3">CBS 931.73</strain>
    </source>
</reference>
<feature type="signal peptide" evidence="1">
    <location>
        <begin position="1"/>
        <end position="20"/>
    </location>
</feature>
<gene>
    <name evidence="2" type="ORF">K493DRAFT_305587</name>
</gene>
<keyword evidence="3" id="KW-1185">Reference proteome</keyword>